<keyword evidence="5" id="KW-1185">Reference proteome</keyword>
<feature type="compositionally biased region" description="Basic and acidic residues" evidence="2">
    <location>
        <begin position="1801"/>
        <end position="1811"/>
    </location>
</feature>
<organism evidence="4 5">
    <name type="scientific">Trichinella spiralis</name>
    <name type="common">Trichina worm</name>
    <dbReference type="NCBI Taxonomy" id="6334"/>
    <lineage>
        <taxon>Eukaryota</taxon>
        <taxon>Metazoa</taxon>
        <taxon>Ecdysozoa</taxon>
        <taxon>Nematoda</taxon>
        <taxon>Enoplea</taxon>
        <taxon>Dorylaimia</taxon>
        <taxon>Trichinellida</taxon>
        <taxon>Trichinellidae</taxon>
        <taxon>Trichinella</taxon>
    </lineage>
</organism>
<evidence type="ECO:0000313" key="5">
    <source>
        <dbReference type="Proteomes" id="UP000054776"/>
    </source>
</evidence>
<dbReference type="Proteomes" id="UP000054776">
    <property type="component" value="Unassembled WGS sequence"/>
</dbReference>
<name>A0A0V1BDP7_TRISP</name>
<feature type="coiled-coil region" evidence="1">
    <location>
        <begin position="666"/>
        <end position="714"/>
    </location>
</feature>
<feature type="compositionally biased region" description="Basic and acidic residues" evidence="2">
    <location>
        <begin position="1422"/>
        <end position="1434"/>
    </location>
</feature>
<feature type="compositionally biased region" description="Polar residues" evidence="2">
    <location>
        <begin position="1841"/>
        <end position="1851"/>
    </location>
</feature>
<feature type="domain" description="GRIP" evidence="3">
    <location>
        <begin position="1875"/>
        <end position="1922"/>
    </location>
</feature>
<feature type="region of interest" description="Disordered" evidence="2">
    <location>
        <begin position="1796"/>
        <end position="1871"/>
    </location>
</feature>
<feature type="compositionally biased region" description="Polar residues" evidence="2">
    <location>
        <begin position="1189"/>
        <end position="1203"/>
    </location>
</feature>
<dbReference type="InterPro" id="IPR000237">
    <property type="entry name" value="GRIP_dom"/>
</dbReference>
<feature type="region of interest" description="Disordered" evidence="2">
    <location>
        <begin position="1387"/>
        <end position="1441"/>
    </location>
</feature>
<evidence type="ECO:0000259" key="3">
    <source>
        <dbReference type="PROSITE" id="PS50913"/>
    </source>
</evidence>
<accession>A0A0V1BDP7</accession>
<feature type="compositionally biased region" description="Polar residues" evidence="2">
    <location>
        <begin position="88"/>
        <end position="97"/>
    </location>
</feature>
<feature type="region of interest" description="Disordered" evidence="2">
    <location>
        <begin position="398"/>
        <end position="423"/>
    </location>
</feature>
<feature type="compositionally biased region" description="Low complexity" evidence="2">
    <location>
        <begin position="1585"/>
        <end position="1636"/>
    </location>
</feature>
<evidence type="ECO:0000256" key="1">
    <source>
        <dbReference type="SAM" id="Coils"/>
    </source>
</evidence>
<feature type="compositionally biased region" description="Polar residues" evidence="2">
    <location>
        <begin position="509"/>
        <end position="527"/>
    </location>
</feature>
<keyword evidence="1" id="KW-0175">Coiled coil</keyword>
<feature type="region of interest" description="Disordered" evidence="2">
    <location>
        <begin position="87"/>
        <end position="239"/>
    </location>
</feature>
<feature type="compositionally biased region" description="Basic residues" evidence="2">
    <location>
        <begin position="1853"/>
        <end position="1868"/>
    </location>
</feature>
<comment type="caution">
    <text evidence="4">The sequence shown here is derived from an EMBL/GenBank/DDBJ whole genome shotgun (WGS) entry which is preliminary data.</text>
</comment>
<gene>
    <name evidence="4" type="ORF">T01_885</name>
</gene>
<dbReference type="OrthoDB" id="5807119at2759"/>
<protein>
    <recommendedName>
        <fullName evidence="3">GRIP domain-containing protein</fullName>
    </recommendedName>
</protein>
<feature type="coiled-coil region" evidence="1">
    <location>
        <begin position="948"/>
        <end position="979"/>
    </location>
</feature>
<feature type="compositionally biased region" description="Basic and acidic residues" evidence="2">
    <location>
        <begin position="406"/>
        <end position="418"/>
    </location>
</feature>
<feature type="region of interest" description="Disordered" evidence="2">
    <location>
        <begin position="507"/>
        <end position="527"/>
    </location>
</feature>
<dbReference type="PANTHER" id="PTHR23159">
    <property type="entry name" value="CENTROSOMAL PROTEIN 2"/>
    <property type="match status" value="1"/>
</dbReference>
<sequence length="1928" mass="221028">LPCVELFHFTSNQCSLHRIKLKESKRRFSPACSQPRTHRYVLLSTYACSMSKDCQLSMSNSFPGSQLSAGGSGSANRGQMPRKGILKQSASANQLQTGDGVEKDRSRSVSPKLVDSTAAVDHENKQYNDNLPQPAVRQSKKSKIPKLSVTWWETTAPYPEDPDEQELPAKETANTSSPQITMDDDDDDNDDDDRDAEQLDRTMEQQQQELTTENKSETATDLKPSWNEPNSSSSGVGFLDGRSSCCSSNYGSGVSQWWQGRSTRYVLHCEKRGCNHAHHHGDEEYMTPTQRKNREIALLKQQIRHLEWKLEDKESHLGQLRERLSELEAIMDRGGLLSENHRLLNKLNRIREEHQQEKKALCERFEQELTKVCNFYEKERADLRDTYQFEMDELRSTMVDDDDDDDRHMQRVGSEKPTKSTTMENCETSKVKLKIASFLDNAWDSGISHSVSRVDTATMTEEEAIDQQQQQLLQQQSLYDELQAYHSECIFLHNCVVELQQQLRQREQGASSSTTPSGLEPNNSDDCCAPTTSNSGYTAIDAQIQAYKTECMIWRMKASELEIALKEQTPSRCRLEDRNATLQAENDDLRRALDAIKAEVKLMQTGVSESTSEQVEMKKAEKKLRAEEVKTAAPAPAPAQPQPTLPLAQMEESVVQRRETAEKQLKDGVADRLEKVEQEKQQLETELTLLRMQHEDQTKEVADLEEKLKLKDELTTILEKQLMNKQGEYETVQLTLMNVRENGDRVSAKATRLEQRVAELEAILDQCGVIVRSSNSSRSTEKKLPPDCHSLARCRETQTDRSFFEQEKALAELAGLNDQYERLKHQHAEQSRTAQQQLADLADTLKAKNGLVNNLTSQMQTLCEELEALRQSFERERQSYRQQLADQATALERVPLLERELCLARDELRRADEQADADRDRLHRAIEDSLTENLKIQNDTVAYWKQKLHNVQIEADAYKRQLEKKQTELQDLSVRLNLEKVGLAQQVNLSLSEVAEFQKRFNVPTADQKIMVRPVQVDREIDNAKRTSDWTGQVDRRQFCSDTSTWIDKQLLSTDEKEEQQLRLLQGELNATRAQVEVLQTKLITAEQRRQDADDLRDQYKKAQEQIEDLQQELSVSKAEQKINEQNFQIKSQAWELERAKLVRDENERFLQLEKEFEKVREELKLMIDKHELEKADLLAKLHKEAAGDSSQSPTVSNARQTISPPPTVGGHRSPSTVPPEPEPQLQCVLTNSTSAQLDLFNWLKDVISGEGDSTMLASQQPDVVNKLNDSLKENEQLKQQLQAQTKLLANITAELSLYKAEESETVRRLEEPQPCKHLSCFDLNHLVDETERCVQQKQTVAWRRMLSQTCRQLIQLEQKLNKLETDRARIRYELDTLKGEYEMVTLSKDPQQQHEQEHKATTCSKERRDQQLKPSTVSQESSRKAETTTREYKPSVSFQRWPTNTDNVRVADESCCPTSDIVTSKQQQQQQSAARVGELQQQIKQYYSQCEQPPKKLTNPTDQLLTISNTEAIQLPTAELKSRDDDWKIDSWKEQQFEQAESNAAQVSQEQSCGVDYLTRETTSIPISTPPHGSQERQPPPPQQQQQPQLSTKQRSSSPSTFSSRFRQSLSISERSSSTKFESSSSAKFTSANRSPTPKRMSNVITAAAAADRSTGRGCQSKLSRHESLEAVTTTACSETETDLMTQSFTISQDSELFPRLGENQAPAESLPFFSCNNLLTLCNNDTEELRQLLDLERQRFKWVEEKAAQLEKETSMLNYELNMLYQRQQRERKLLKEDNERLREQLNSMVNRLQAAAAKDPRCTCDRQRQTTRTGKTRSASTSAVRDPSLEMSHRSRHNSSQDAAGESQQSRRHHRHHHHYYHCSKQRPSTVVTEQEAALRFLRDSFYFYLIDREANDHLTAIMNILNFTNEQRARVLDRRGMSKL</sequence>
<evidence type="ECO:0000256" key="2">
    <source>
        <dbReference type="SAM" id="MobiDB-lite"/>
    </source>
</evidence>
<feature type="compositionally biased region" description="Acidic residues" evidence="2">
    <location>
        <begin position="182"/>
        <end position="195"/>
    </location>
</feature>
<feature type="region of interest" description="Disordered" evidence="2">
    <location>
        <begin position="1564"/>
        <end position="1642"/>
    </location>
</feature>
<evidence type="ECO:0000313" key="4">
    <source>
        <dbReference type="EMBL" id="KRY35042.1"/>
    </source>
</evidence>
<feature type="compositionally biased region" description="Basic and acidic residues" evidence="2">
    <location>
        <begin position="1392"/>
        <end position="1412"/>
    </location>
</feature>
<dbReference type="PROSITE" id="PS50913">
    <property type="entry name" value="GRIP"/>
    <property type="match status" value="1"/>
</dbReference>
<feature type="non-terminal residue" evidence="4">
    <location>
        <position position="1"/>
    </location>
</feature>
<reference evidence="4 5" key="1">
    <citation type="submission" date="2015-01" db="EMBL/GenBank/DDBJ databases">
        <title>Evolution of Trichinella species and genotypes.</title>
        <authorList>
            <person name="Korhonen P.K."/>
            <person name="Edoardo P."/>
            <person name="Giuseppe L.R."/>
            <person name="Gasser R.B."/>
        </authorList>
    </citation>
    <scope>NUCLEOTIDE SEQUENCE [LARGE SCALE GENOMIC DNA]</scope>
    <source>
        <strain evidence="4">ISS3</strain>
    </source>
</reference>
<feature type="coiled-coil region" evidence="1">
    <location>
        <begin position="289"/>
        <end position="371"/>
    </location>
</feature>
<dbReference type="EMBL" id="JYDH01000058">
    <property type="protein sequence ID" value="KRY35042.1"/>
    <property type="molecule type" value="Genomic_DNA"/>
</dbReference>
<feature type="coiled-coil region" evidence="1">
    <location>
        <begin position="806"/>
        <end position="883"/>
    </location>
</feature>
<feature type="coiled-coil region" evidence="1">
    <location>
        <begin position="1347"/>
        <end position="1381"/>
    </location>
</feature>
<feature type="coiled-coil region" evidence="1">
    <location>
        <begin position="1265"/>
        <end position="1295"/>
    </location>
</feature>
<feature type="region of interest" description="Disordered" evidence="2">
    <location>
        <begin position="1184"/>
        <end position="1226"/>
    </location>
</feature>
<proteinExistence type="predicted"/>
<dbReference type="PANTHER" id="PTHR23159:SF31">
    <property type="entry name" value="CENTROSOME-ASSOCIATED PROTEIN CEP250 ISOFORM X1"/>
    <property type="match status" value="1"/>
</dbReference>
<feature type="coiled-coil region" evidence="1">
    <location>
        <begin position="1055"/>
        <end position="1181"/>
    </location>
</feature>
<feature type="non-terminal residue" evidence="4">
    <location>
        <position position="1928"/>
    </location>
</feature>